<name>A0A0L0F650_9EUKA</name>
<evidence type="ECO:0000256" key="3">
    <source>
        <dbReference type="ARBA" id="ARBA00022806"/>
    </source>
</evidence>
<keyword evidence="3" id="KW-0347">Helicase</keyword>
<keyword evidence="7" id="KW-1185">Reference proteome</keyword>
<feature type="non-terminal residue" evidence="6">
    <location>
        <position position="1"/>
    </location>
</feature>
<proteinExistence type="predicted"/>
<evidence type="ECO:0000259" key="5">
    <source>
        <dbReference type="Pfam" id="PF13087"/>
    </source>
</evidence>
<gene>
    <name evidence="6" type="ORF">SARC_15352</name>
</gene>
<protein>
    <recommendedName>
        <fullName evidence="5">DNA2/NAM7 helicase-like C-terminal domain-containing protein</fullName>
    </recommendedName>
</protein>
<dbReference type="RefSeq" id="XP_014146001.1">
    <property type="nucleotide sequence ID" value="XM_014290526.1"/>
</dbReference>
<evidence type="ECO:0000256" key="2">
    <source>
        <dbReference type="ARBA" id="ARBA00022801"/>
    </source>
</evidence>
<sequence length="61" mass="6864">GGEREVVVLSCVMTGEMSGFADSFRRINVAITRARRHLLILGNTRALSKTKLWVDVIRMCE</sequence>
<keyword evidence="1" id="KW-0547">Nucleotide-binding</keyword>
<dbReference type="GeneID" id="25915856"/>
<dbReference type="InterPro" id="IPR027417">
    <property type="entry name" value="P-loop_NTPase"/>
</dbReference>
<dbReference type="InterPro" id="IPR041679">
    <property type="entry name" value="DNA2/NAM7-like_C"/>
</dbReference>
<evidence type="ECO:0000313" key="7">
    <source>
        <dbReference type="Proteomes" id="UP000054560"/>
    </source>
</evidence>
<dbReference type="AlphaFoldDB" id="A0A0L0F650"/>
<dbReference type="OrthoDB" id="6513042at2759"/>
<dbReference type="InterPro" id="IPR050534">
    <property type="entry name" value="Coronavir_polyprotein_1ab"/>
</dbReference>
<feature type="domain" description="DNA2/NAM7 helicase-like C-terminal" evidence="5">
    <location>
        <begin position="1"/>
        <end position="44"/>
    </location>
</feature>
<accession>A0A0L0F650</accession>
<keyword evidence="4" id="KW-0067">ATP-binding</keyword>
<reference evidence="6 7" key="1">
    <citation type="submission" date="2011-02" db="EMBL/GenBank/DDBJ databases">
        <title>The Genome Sequence of Sphaeroforma arctica JP610.</title>
        <authorList>
            <consortium name="The Broad Institute Genome Sequencing Platform"/>
            <person name="Russ C."/>
            <person name="Cuomo C."/>
            <person name="Young S.K."/>
            <person name="Zeng Q."/>
            <person name="Gargeya S."/>
            <person name="Alvarado L."/>
            <person name="Berlin A."/>
            <person name="Chapman S.B."/>
            <person name="Chen Z."/>
            <person name="Freedman E."/>
            <person name="Gellesch M."/>
            <person name="Goldberg J."/>
            <person name="Griggs A."/>
            <person name="Gujja S."/>
            <person name="Heilman E."/>
            <person name="Heiman D."/>
            <person name="Howarth C."/>
            <person name="Mehta T."/>
            <person name="Neiman D."/>
            <person name="Pearson M."/>
            <person name="Roberts A."/>
            <person name="Saif S."/>
            <person name="Shea T."/>
            <person name="Shenoy N."/>
            <person name="Sisk P."/>
            <person name="Stolte C."/>
            <person name="Sykes S."/>
            <person name="White J."/>
            <person name="Yandava C."/>
            <person name="Burger G."/>
            <person name="Gray M.W."/>
            <person name="Holland P.W.H."/>
            <person name="King N."/>
            <person name="Lang F.B.F."/>
            <person name="Roger A.J."/>
            <person name="Ruiz-Trillo I."/>
            <person name="Haas B."/>
            <person name="Nusbaum C."/>
            <person name="Birren B."/>
        </authorList>
    </citation>
    <scope>NUCLEOTIDE SEQUENCE [LARGE SCALE GENOMIC DNA]</scope>
    <source>
        <strain evidence="6 7">JP610</strain>
    </source>
</reference>
<keyword evidence="2" id="KW-0378">Hydrolase</keyword>
<dbReference type="PANTHER" id="PTHR43788">
    <property type="entry name" value="DNA2/NAM7 HELICASE FAMILY MEMBER"/>
    <property type="match status" value="1"/>
</dbReference>
<dbReference type="eggNOG" id="KOG1802">
    <property type="taxonomic scope" value="Eukaryota"/>
</dbReference>
<dbReference type="EMBL" id="KQ247581">
    <property type="protein sequence ID" value="KNC72099.1"/>
    <property type="molecule type" value="Genomic_DNA"/>
</dbReference>
<dbReference type="STRING" id="667725.A0A0L0F650"/>
<dbReference type="GO" id="GO:0043139">
    <property type="term" value="F:5'-3' DNA helicase activity"/>
    <property type="evidence" value="ECO:0007669"/>
    <property type="project" value="TreeGrafter"/>
</dbReference>
<evidence type="ECO:0000313" key="6">
    <source>
        <dbReference type="EMBL" id="KNC72099.1"/>
    </source>
</evidence>
<dbReference type="PANTHER" id="PTHR43788:SF8">
    <property type="entry name" value="DNA-BINDING PROTEIN SMUBP-2"/>
    <property type="match status" value="1"/>
</dbReference>
<dbReference type="GO" id="GO:0016787">
    <property type="term" value="F:hydrolase activity"/>
    <property type="evidence" value="ECO:0007669"/>
    <property type="project" value="UniProtKB-KW"/>
</dbReference>
<evidence type="ECO:0000256" key="1">
    <source>
        <dbReference type="ARBA" id="ARBA00022741"/>
    </source>
</evidence>
<organism evidence="6 7">
    <name type="scientific">Sphaeroforma arctica JP610</name>
    <dbReference type="NCBI Taxonomy" id="667725"/>
    <lineage>
        <taxon>Eukaryota</taxon>
        <taxon>Ichthyosporea</taxon>
        <taxon>Ichthyophonida</taxon>
        <taxon>Sphaeroforma</taxon>
    </lineage>
</organism>
<dbReference type="GO" id="GO:0005524">
    <property type="term" value="F:ATP binding"/>
    <property type="evidence" value="ECO:0007669"/>
    <property type="project" value="UniProtKB-KW"/>
</dbReference>
<dbReference type="Gene3D" id="3.40.50.300">
    <property type="entry name" value="P-loop containing nucleotide triphosphate hydrolases"/>
    <property type="match status" value="1"/>
</dbReference>
<feature type="non-terminal residue" evidence="6">
    <location>
        <position position="61"/>
    </location>
</feature>
<dbReference type="Pfam" id="PF13087">
    <property type="entry name" value="AAA_12"/>
    <property type="match status" value="1"/>
</dbReference>
<evidence type="ECO:0000256" key="4">
    <source>
        <dbReference type="ARBA" id="ARBA00022840"/>
    </source>
</evidence>
<dbReference type="Proteomes" id="UP000054560">
    <property type="component" value="Unassembled WGS sequence"/>
</dbReference>